<dbReference type="InterPro" id="IPR031734">
    <property type="entry name" value="MBF2"/>
</dbReference>
<proteinExistence type="predicted"/>
<protein>
    <recommendedName>
        <fullName evidence="3">Salivary secreted peptide</fullName>
    </recommendedName>
</protein>
<dbReference type="PANTHER" id="PTHR37685">
    <property type="entry name" value="GEO11136P1-RELATED"/>
    <property type="match status" value="1"/>
</dbReference>
<gene>
    <name evidence="1" type="ORF">TSAR_008440</name>
</gene>
<dbReference type="Proteomes" id="UP000215335">
    <property type="component" value="Unassembled WGS sequence"/>
</dbReference>
<evidence type="ECO:0000313" key="2">
    <source>
        <dbReference type="Proteomes" id="UP000215335"/>
    </source>
</evidence>
<evidence type="ECO:0008006" key="3">
    <source>
        <dbReference type="Google" id="ProtNLM"/>
    </source>
</evidence>
<reference evidence="1 2" key="1">
    <citation type="journal article" date="2017" name="Curr. Biol.">
        <title>The Evolution of Venom by Co-option of Single-Copy Genes.</title>
        <authorList>
            <person name="Martinson E.O."/>
            <person name="Mrinalini"/>
            <person name="Kelkar Y.D."/>
            <person name="Chang C.H."/>
            <person name="Werren J.H."/>
        </authorList>
    </citation>
    <scope>NUCLEOTIDE SEQUENCE [LARGE SCALE GENOMIC DNA]</scope>
    <source>
        <strain evidence="1 2">Alberta</strain>
        <tissue evidence="1">Whole body</tissue>
    </source>
</reference>
<name>A0A232EL55_9HYME</name>
<dbReference type="AlphaFoldDB" id="A0A232EL55"/>
<evidence type="ECO:0000313" key="1">
    <source>
        <dbReference type="EMBL" id="OXU19058.1"/>
    </source>
</evidence>
<keyword evidence="2" id="KW-1185">Reference proteome</keyword>
<comment type="caution">
    <text evidence="1">The sequence shown here is derived from an EMBL/GenBank/DDBJ whole genome shotgun (WGS) entry which is preliminary data.</text>
</comment>
<dbReference type="EMBL" id="NNAY01003645">
    <property type="protein sequence ID" value="OXU19058.1"/>
    <property type="molecule type" value="Genomic_DNA"/>
</dbReference>
<accession>A0A232EL55</accession>
<dbReference type="OrthoDB" id="8192785at2759"/>
<dbReference type="Pfam" id="PF15868">
    <property type="entry name" value="MBF2"/>
    <property type="match status" value="1"/>
</dbReference>
<organism evidence="1 2">
    <name type="scientific">Trichomalopsis sarcophagae</name>
    <dbReference type="NCBI Taxonomy" id="543379"/>
    <lineage>
        <taxon>Eukaryota</taxon>
        <taxon>Metazoa</taxon>
        <taxon>Ecdysozoa</taxon>
        <taxon>Arthropoda</taxon>
        <taxon>Hexapoda</taxon>
        <taxon>Insecta</taxon>
        <taxon>Pterygota</taxon>
        <taxon>Neoptera</taxon>
        <taxon>Endopterygota</taxon>
        <taxon>Hymenoptera</taxon>
        <taxon>Apocrita</taxon>
        <taxon>Proctotrupomorpha</taxon>
        <taxon>Chalcidoidea</taxon>
        <taxon>Pteromalidae</taxon>
        <taxon>Pteromalinae</taxon>
        <taxon>Trichomalopsis</taxon>
    </lineage>
</organism>
<dbReference type="PANTHER" id="PTHR37685:SF1">
    <property type="entry name" value="GEO11136P1-RELATED"/>
    <property type="match status" value="1"/>
</dbReference>
<sequence>MSLYRVDITGKHCNYKSNGDINIVIKTNGNSSCVKCRVSSQYGTCHLIVSSVRTAARCSSTESFTKAQQTIKMASSRLLFAVLLAASVAVVLSAKVPKDVVVGSRIPGDHLLQREFLKVPSKILQVVKERKTYTGDNYSKITQVRLLDQNKKGNGATAIIANGGPGLSYVTVDFKSVRGHSIDFIVEIYGR</sequence>